<keyword evidence="1" id="KW-1133">Transmembrane helix</keyword>
<gene>
    <name evidence="2" type="ORF">QBC46DRAFT_400632</name>
</gene>
<keyword evidence="1" id="KW-0472">Membrane</keyword>
<evidence type="ECO:0000313" key="3">
    <source>
        <dbReference type="Proteomes" id="UP001303473"/>
    </source>
</evidence>
<evidence type="ECO:0000256" key="1">
    <source>
        <dbReference type="SAM" id="Phobius"/>
    </source>
</evidence>
<keyword evidence="3" id="KW-1185">Reference proteome</keyword>
<protein>
    <submittedName>
        <fullName evidence="2">Uncharacterized protein</fullName>
    </submittedName>
</protein>
<evidence type="ECO:0000313" key="2">
    <source>
        <dbReference type="EMBL" id="KAK3934117.1"/>
    </source>
</evidence>
<sequence length="204" mass="23047">MFNARPKTREQQDHYYYKPTSCCHRDTTGVIIKASTRKSKPTRAAARVREGEKLVVRKFNLDDLSSFRREFSVLSAVSQLAPLIGHAPRLIEADSSFSVLILSYLSVHWTTLSQRVKDSYLNLDTLLEMKGKLHSYVKLLYCYNVAYRFKQDCVFIIKKASGGWRNAELYATLKLDEIGRLFALLCARVGAIGICGVMVAKDGG</sequence>
<feature type="transmembrane region" description="Helical" evidence="1">
    <location>
        <begin position="181"/>
        <end position="200"/>
    </location>
</feature>
<organism evidence="2 3">
    <name type="scientific">Diplogelasinospora grovesii</name>
    <dbReference type="NCBI Taxonomy" id="303347"/>
    <lineage>
        <taxon>Eukaryota</taxon>
        <taxon>Fungi</taxon>
        <taxon>Dikarya</taxon>
        <taxon>Ascomycota</taxon>
        <taxon>Pezizomycotina</taxon>
        <taxon>Sordariomycetes</taxon>
        <taxon>Sordariomycetidae</taxon>
        <taxon>Sordariales</taxon>
        <taxon>Diplogelasinosporaceae</taxon>
        <taxon>Diplogelasinospora</taxon>
    </lineage>
</organism>
<keyword evidence="1" id="KW-0812">Transmembrane</keyword>
<dbReference type="EMBL" id="MU854026">
    <property type="protein sequence ID" value="KAK3934117.1"/>
    <property type="molecule type" value="Genomic_DNA"/>
</dbReference>
<proteinExistence type="predicted"/>
<comment type="caution">
    <text evidence="2">The sequence shown here is derived from an EMBL/GenBank/DDBJ whole genome shotgun (WGS) entry which is preliminary data.</text>
</comment>
<reference evidence="3" key="1">
    <citation type="journal article" date="2023" name="Mol. Phylogenet. Evol.">
        <title>Genome-scale phylogeny and comparative genomics of the fungal order Sordariales.</title>
        <authorList>
            <person name="Hensen N."/>
            <person name="Bonometti L."/>
            <person name="Westerberg I."/>
            <person name="Brannstrom I.O."/>
            <person name="Guillou S."/>
            <person name="Cros-Aarteil S."/>
            <person name="Calhoun S."/>
            <person name="Haridas S."/>
            <person name="Kuo A."/>
            <person name="Mondo S."/>
            <person name="Pangilinan J."/>
            <person name="Riley R."/>
            <person name="LaButti K."/>
            <person name="Andreopoulos B."/>
            <person name="Lipzen A."/>
            <person name="Chen C."/>
            <person name="Yan M."/>
            <person name="Daum C."/>
            <person name="Ng V."/>
            <person name="Clum A."/>
            <person name="Steindorff A."/>
            <person name="Ohm R.A."/>
            <person name="Martin F."/>
            <person name="Silar P."/>
            <person name="Natvig D.O."/>
            <person name="Lalanne C."/>
            <person name="Gautier V."/>
            <person name="Ament-Velasquez S.L."/>
            <person name="Kruys A."/>
            <person name="Hutchinson M.I."/>
            <person name="Powell A.J."/>
            <person name="Barry K."/>
            <person name="Miller A.N."/>
            <person name="Grigoriev I.V."/>
            <person name="Debuchy R."/>
            <person name="Gladieux P."/>
            <person name="Hiltunen Thoren M."/>
            <person name="Johannesson H."/>
        </authorList>
    </citation>
    <scope>NUCLEOTIDE SEQUENCE [LARGE SCALE GENOMIC DNA]</scope>
    <source>
        <strain evidence="3">CBS 340.73</strain>
    </source>
</reference>
<dbReference type="AlphaFoldDB" id="A0AAN6MV95"/>
<name>A0AAN6MV95_9PEZI</name>
<accession>A0AAN6MV95</accession>
<dbReference type="Proteomes" id="UP001303473">
    <property type="component" value="Unassembled WGS sequence"/>
</dbReference>